<dbReference type="Pfam" id="PF05032">
    <property type="entry name" value="Spo12"/>
    <property type="match status" value="1"/>
</dbReference>
<evidence type="ECO:0000313" key="2">
    <source>
        <dbReference type="Proteomes" id="UP000492821"/>
    </source>
</evidence>
<dbReference type="AlphaFoldDB" id="A0A7E4V5M5"/>
<dbReference type="Proteomes" id="UP000492821">
    <property type="component" value="Unassembled WGS sequence"/>
</dbReference>
<feature type="compositionally biased region" description="Basic and acidic residues" evidence="1">
    <location>
        <begin position="20"/>
        <end position="45"/>
    </location>
</feature>
<protein>
    <submittedName>
        <fullName evidence="3">Shugoshin C-terminal domain-containing protein</fullName>
    </submittedName>
</protein>
<sequence>MSATDSSDRSDPPKSATDNGDVKTQENKEPEPPKTPERRHHDEPAVLKVTPAILKVKKAMSTFHVNSPSDALMSPCTAALNNRAGAKKPKRFVRPEQHTLKPRSPQKKLDFDQEAE</sequence>
<proteinExistence type="predicted"/>
<dbReference type="WBParaSite" id="Pan_g16848.t1">
    <property type="protein sequence ID" value="Pan_g16848.t1"/>
    <property type="gene ID" value="Pan_g16848"/>
</dbReference>
<organism evidence="2 3">
    <name type="scientific">Panagrellus redivivus</name>
    <name type="common">Microworm</name>
    <dbReference type="NCBI Taxonomy" id="6233"/>
    <lineage>
        <taxon>Eukaryota</taxon>
        <taxon>Metazoa</taxon>
        <taxon>Ecdysozoa</taxon>
        <taxon>Nematoda</taxon>
        <taxon>Chromadorea</taxon>
        <taxon>Rhabditida</taxon>
        <taxon>Tylenchina</taxon>
        <taxon>Panagrolaimomorpha</taxon>
        <taxon>Panagrolaimoidea</taxon>
        <taxon>Panagrolaimidae</taxon>
        <taxon>Panagrellus</taxon>
    </lineage>
</organism>
<feature type="region of interest" description="Disordered" evidence="1">
    <location>
        <begin position="83"/>
        <end position="116"/>
    </location>
</feature>
<name>A0A7E4V5M5_PANRE</name>
<reference evidence="2" key="1">
    <citation type="journal article" date="2013" name="Genetics">
        <title>The draft genome and transcriptome of Panagrellus redivivus are shaped by the harsh demands of a free-living lifestyle.</title>
        <authorList>
            <person name="Srinivasan J."/>
            <person name="Dillman A.R."/>
            <person name="Macchietto M.G."/>
            <person name="Heikkinen L."/>
            <person name="Lakso M."/>
            <person name="Fracchia K.M."/>
            <person name="Antoshechkin I."/>
            <person name="Mortazavi A."/>
            <person name="Wong G."/>
            <person name="Sternberg P.W."/>
        </authorList>
    </citation>
    <scope>NUCLEOTIDE SEQUENCE [LARGE SCALE GENOMIC DNA]</scope>
    <source>
        <strain evidence="2">MT8872</strain>
    </source>
</reference>
<dbReference type="InterPro" id="IPR007727">
    <property type="entry name" value="Spo12"/>
</dbReference>
<accession>A0A7E4V5M5</accession>
<feature type="compositionally biased region" description="Basic and acidic residues" evidence="1">
    <location>
        <begin position="1"/>
        <end position="12"/>
    </location>
</feature>
<feature type="region of interest" description="Disordered" evidence="1">
    <location>
        <begin position="1"/>
        <end position="47"/>
    </location>
</feature>
<evidence type="ECO:0000256" key="1">
    <source>
        <dbReference type="SAM" id="MobiDB-lite"/>
    </source>
</evidence>
<keyword evidence="2" id="KW-1185">Reference proteome</keyword>
<feature type="compositionally biased region" description="Basic and acidic residues" evidence="1">
    <location>
        <begin position="107"/>
        <end position="116"/>
    </location>
</feature>
<reference evidence="3" key="2">
    <citation type="submission" date="2020-10" db="UniProtKB">
        <authorList>
            <consortium name="WormBaseParasite"/>
        </authorList>
    </citation>
    <scope>IDENTIFICATION</scope>
</reference>
<evidence type="ECO:0000313" key="3">
    <source>
        <dbReference type="WBParaSite" id="Pan_g16848.t1"/>
    </source>
</evidence>